<protein>
    <submittedName>
        <fullName evidence="5">Uncharacterized protein LOC108743381</fullName>
    </submittedName>
</protein>
<dbReference type="InParanoid" id="A0A1W4XPW2"/>
<feature type="transmembrane region" description="Helical" evidence="2">
    <location>
        <begin position="405"/>
        <end position="427"/>
    </location>
</feature>
<dbReference type="KEGG" id="apln:108743381"/>
<dbReference type="Proteomes" id="UP000192223">
    <property type="component" value="Unplaced"/>
</dbReference>
<feature type="signal peptide" evidence="3">
    <location>
        <begin position="1"/>
        <end position="18"/>
    </location>
</feature>
<dbReference type="STRING" id="224129.A0A1W4XPW2"/>
<dbReference type="InterPro" id="IPR045219">
    <property type="entry name" value="PKAT"/>
</dbReference>
<gene>
    <name evidence="5" type="primary">LOC108743381</name>
</gene>
<keyword evidence="2" id="KW-0812">Transmembrane</keyword>
<dbReference type="GeneID" id="108743381"/>
<evidence type="ECO:0000313" key="5">
    <source>
        <dbReference type="RefSeq" id="XP_018334440.1"/>
    </source>
</evidence>
<evidence type="ECO:0000256" key="3">
    <source>
        <dbReference type="SAM" id="SignalP"/>
    </source>
</evidence>
<keyword evidence="2" id="KW-0472">Membrane</keyword>
<dbReference type="PANTHER" id="PTHR11861">
    <property type="entry name" value="MELANOCYTE PROTEIN PMEL 17-RELATED"/>
    <property type="match status" value="1"/>
</dbReference>
<dbReference type="GO" id="GO:0005886">
    <property type="term" value="C:plasma membrane"/>
    <property type="evidence" value="ECO:0007669"/>
    <property type="project" value="TreeGrafter"/>
</dbReference>
<dbReference type="PANTHER" id="PTHR11861:SF8">
    <property type="entry name" value="PKD DOMAIN-CONTAINING PROTEIN"/>
    <property type="match status" value="1"/>
</dbReference>
<evidence type="ECO:0000256" key="2">
    <source>
        <dbReference type="SAM" id="Phobius"/>
    </source>
</evidence>
<dbReference type="RefSeq" id="XP_018334440.1">
    <property type="nucleotide sequence ID" value="XM_018478938.2"/>
</dbReference>
<reference evidence="5" key="1">
    <citation type="submission" date="2025-08" db="UniProtKB">
        <authorList>
            <consortium name="RefSeq"/>
        </authorList>
    </citation>
    <scope>IDENTIFICATION</scope>
    <source>
        <tissue evidence="5">Entire body</tissue>
    </source>
</reference>
<organism evidence="4 5">
    <name type="scientific">Agrilus planipennis</name>
    <name type="common">Emerald ash borer</name>
    <name type="synonym">Agrilus marcopoli</name>
    <dbReference type="NCBI Taxonomy" id="224129"/>
    <lineage>
        <taxon>Eukaryota</taxon>
        <taxon>Metazoa</taxon>
        <taxon>Ecdysozoa</taxon>
        <taxon>Arthropoda</taxon>
        <taxon>Hexapoda</taxon>
        <taxon>Insecta</taxon>
        <taxon>Pterygota</taxon>
        <taxon>Neoptera</taxon>
        <taxon>Endopterygota</taxon>
        <taxon>Coleoptera</taxon>
        <taxon>Polyphaga</taxon>
        <taxon>Elateriformia</taxon>
        <taxon>Buprestoidea</taxon>
        <taxon>Buprestidae</taxon>
        <taxon>Agrilinae</taxon>
        <taxon>Agrilus</taxon>
    </lineage>
</organism>
<keyword evidence="3" id="KW-0732">Signal</keyword>
<evidence type="ECO:0000313" key="4">
    <source>
        <dbReference type="Proteomes" id="UP000192223"/>
    </source>
</evidence>
<dbReference type="OrthoDB" id="6381995at2759"/>
<keyword evidence="4" id="KW-1185">Reference proteome</keyword>
<accession>A0A1W4XPW2</accession>
<keyword evidence="2" id="KW-1133">Transmembrane helix</keyword>
<dbReference type="AlphaFoldDB" id="A0A1W4XPW2"/>
<name>A0A1W4XPW2_AGRPL</name>
<evidence type="ECO:0000256" key="1">
    <source>
        <dbReference type="SAM" id="MobiDB-lite"/>
    </source>
</evidence>
<sequence length="490" mass="55031">MLSSYMFTFLFLTSIVEGSFFDENYKVNVTSDSPVVVGGTVRFTAKLYDSGGNPVTGSFLFEWEDNGIPQNIASHETKSQTDSWNVTYNSKYYPAGTYEAQVIVKKRIFFMYEVVTSERIYFQLTKNLNGKLKVTQDNREVDGIYLASNKSILFEIALKDSDVEYLHNSSTCVLTYWLIDCQYLGPSKGYFYSLNFTVPEKHHSVEVLIIASFDPTGCSNTALETIQNTSSITPSLLNINKSNVLITSAANVEINTKTSMPLVSEHMAFNIPYVCQNTSIAPDDTKAYGYFKRTFTVKAGVSNVTVTGNNWLQHGDILSLNIKCTGSGMFNYCVHYSKAPYNITGNETCLSPDTSEKCEFSIRHYFKSPEMYTAIIVIFNDVGKIISPVTITVYKVNKQAQLSVIIVPVIFSIIAIVLVIFGIAYYLQNRSRFIVEVADFNFGRQYADMEYKTFTERLKESISNALIRTPSPSPSEHSVWPPGQKYGSLT</sequence>
<feature type="region of interest" description="Disordered" evidence="1">
    <location>
        <begin position="468"/>
        <end position="490"/>
    </location>
</feature>
<feature type="chain" id="PRO_5010696335" evidence="3">
    <location>
        <begin position="19"/>
        <end position="490"/>
    </location>
</feature>
<proteinExistence type="predicted"/>